<dbReference type="RefSeq" id="WP_092502750.1">
    <property type="nucleotide sequence ID" value="NZ_LT629695.1"/>
</dbReference>
<dbReference type="AlphaFoldDB" id="A0A1G8BDE6"/>
<reference evidence="2" key="1">
    <citation type="submission" date="2016-10" db="EMBL/GenBank/DDBJ databases">
        <authorList>
            <person name="Varghese N."/>
            <person name="Submissions S."/>
        </authorList>
    </citation>
    <scope>NUCLEOTIDE SEQUENCE [LARGE SCALE GENOMIC DNA]</scope>
    <source>
        <strain evidence="2">DSM 22002</strain>
    </source>
</reference>
<dbReference type="EMBL" id="LT629695">
    <property type="protein sequence ID" value="SDH30620.1"/>
    <property type="molecule type" value="Genomic_DNA"/>
</dbReference>
<gene>
    <name evidence="1" type="ORF">SAMN04489720_0867</name>
</gene>
<proteinExistence type="predicted"/>
<dbReference type="Proteomes" id="UP000198822">
    <property type="component" value="Chromosome I"/>
</dbReference>
<dbReference type="InterPro" id="IPR019933">
    <property type="entry name" value="DivIVA_domain"/>
</dbReference>
<dbReference type="STRING" id="399736.SAMN04489720_0867"/>
<dbReference type="NCBIfam" id="TIGR03544">
    <property type="entry name" value="DivI1A_domain"/>
    <property type="match status" value="1"/>
</dbReference>
<keyword evidence="2" id="KW-1185">Reference proteome</keyword>
<dbReference type="OrthoDB" id="9815492at2"/>
<dbReference type="Gene3D" id="6.10.250.660">
    <property type="match status" value="1"/>
</dbReference>
<sequence>MSSIVHAQTVAEADLPRTSWRGYDQREVDALMDRAYRTLAQHEGGPDRLAADVASMRAVADDASQTDGARELAGRLAEATEQQNAAFVPLRATDLEGIGFTTRLAGSGYQRGAVDAMLARIHQALVAHESR</sequence>
<accession>A0A1G8BDE6</accession>
<evidence type="ECO:0000313" key="2">
    <source>
        <dbReference type="Proteomes" id="UP000198822"/>
    </source>
</evidence>
<organism evidence="1 2">
    <name type="scientific">Agrococcus jejuensis</name>
    <dbReference type="NCBI Taxonomy" id="399736"/>
    <lineage>
        <taxon>Bacteria</taxon>
        <taxon>Bacillati</taxon>
        <taxon>Actinomycetota</taxon>
        <taxon>Actinomycetes</taxon>
        <taxon>Micrococcales</taxon>
        <taxon>Microbacteriaceae</taxon>
        <taxon>Agrococcus</taxon>
    </lineage>
</organism>
<evidence type="ECO:0000313" key="1">
    <source>
        <dbReference type="EMBL" id="SDH30620.1"/>
    </source>
</evidence>
<protein>
    <submittedName>
        <fullName evidence="1">DivIVA domain-containing protein</fullName>
    </submittedName>
</protein>
<name>A0A1G8BDE6_9MICO</name>